<reference evidence="4" key="1">
    <citation type="journal article" date="2014" name="Microb. Cell Fact.">
        <title>Exploiting Issatchenkia orientalis SD108 for succinic acid production.</title>
        <authorList>
            <person name="Xiao H."/>
            <person name="Shao Z."/>
            <person name="Jiang Y."/>
            <person name="Dole S."/>
            <person name="Zhao H."/>
        </authorList>
    </citation>
    <scope>NUCLEOTIDE SEQUENCE [LARGE SCALE GENOMIC DNA]</scope>
    <source>
        <strain evidence="4">SD108</strain>
    </source>
</reference>
<keyword evidence="2" id="KW-0472">Membrane</keyword>
<dbReference type="Proteomes" id="UP000029867">
    <property type="component" value="Unassembled WGS sequence"/>
</dbReference>
<dbReference type="InterPro" id="IPR007577">
    <property type="entry name" value="GlycoTrfase_DXD_sugar-bd_CS"/>
</dbReference>
<dbReference type="AlphaFoldDB" id="A0A099P1H5"/>
<dbReference type="EMBL" id="JQFK01000023">
    <property type="protein sequence ID" value="KGK38159.1"/>
    <property type="molecule type" value="Genomic_DNA"/>
</dbReference>
<dbReference type="PANTHER" id="PTHR31834">
    <property type="entry name" value="INITIATION-SPECIFIC ALPHA-1,6-MANNOSYLTRANSFERASE"/>
    <property type="match status" value="1"/>
</dbReference>
<dbReference type="GO" id="GO:0000009">
    <property type="term" value="F:alpha-1,6-mannosyltransferase activity"/>
    <property type="evidence" value="ECO:0007669"/>
    <property type="project" value="InterPro"/>
</dbReference>
<dbReference type="Pfam" id="PF04488">
    <property type="entry name" value="Gly_transf_sug"/>
    <property type="match status" value="1"/>
</dbReference>
<dbReference type="InterPro" id="IPR029044">
    <property type="entry name" value="Nucleotide-diphossugar_trans"/>
</dbReference>
<evidence type="ECO:0000313" key="4">
    <source>
        <dbReference type="Proteomes" id="UP000029867"/>
    </source>
</evidence>
<proteinExistence type="inferred from homology"/>
<dbReference type="HOGENOM" id="CLU_053179_0_0_1"/>
<keyword evidence="2" id="KW-1133">Transmembrane helix</keyword>
<evidence type="ECO:0000256" key="2">
    <source>
        <dbReference type="SAM" id="Phobius"/>
    </source>
</evidence>
<sequence length="426" mass="49529">MYRRLGSHPSSVDSASGISGLLKSSVSVILLNIKQLKLILLTALIAFGIFSFTLPGSSISAKLDALNHHPLYYAATSNNSTDPMYIRESPPKMNKKSFKSIHNRLKFFFPYDGEQEVENNIWQLWKYRADNPNFPEECFKHMERWRLVNSEYNHNVITIDEAEQQVFNIFSYEMTEVIEAYNILPDIRLKFEFLKYLLIYTSGGVYADIDTLDATPVKFWHHSSLKPNRVMVGVDVDYNDVNWDILYNRRLSFSTKIFQAKSHHPFFTKLIARIVYTILNHKEDILSIDWNEAFKNVDSNNEPLTQLLSESIFTDTLFEYLNGLDNPIVHRVARTEKDLIPTEIFGPETNQVFSYKLFTLSKGPTQIDDILVMPQITFRGPSSGQHKGQINKNSYENEYNDEKPEDYYYARPLHFLSWDSLLSHEQ</sequence>
<organism evidence="3 4">
    <name type="scientific">Pichia kudriavzevii</name>
    <name type="common">Yeast</name>
    <name type="synonym">Issatchenkia orientalis</name>
    <dbReference type="NCBI Taxonomy" id="4909"/>
    <lineage>
        <taxon>Eukaryota</taxon>
        <taxon>Fungi</taxon>
        <taxon>Dikarya</taxon>
        <taxon>Ascomycota</taxon>
        <taxon>Saccharomycotina</taxon>
        <taxon>Pichiomycetes</taxon>
        <taxon>Pichiales</taxon>
        <taxon>Pichiaceae</taxon>
        <taxon>Pichia</taxon>
    </lineage>
</organism>
<evidence type="ECO:0008006" key="5">
    <source>
        <dbReference type="Google" id="ProtNLM"/>
    </source>
</evidence>
<dbReference type="GO" id="GO:0000136">
    <property type="term" value="C:mannan polymerase complex"/>
    <property type="evidence" value="ECO:0007669"/>
    <property type="project" value="TreeGrafter"/>
</dbReference>
<feature type="transmembrane region" description="Helical" evidence="2">
    <location>
        <begin position="38"/>
        <end position="57"/>
    </location>
</feature>
<comment type="similarity">
    <text evidence="1">Belongs to the glycosyltransferase 32 family.</text>
</comment>
<dbReference type="SUPFAM" id="SSF53448">
    <property type="entry name" value="Nucleotide-diphospho-sugar transferases"/>
    <property type="match status" value="1"/>
</dbReference>
<keyword evidence="2" id="KW-0812">Transmembrane</keyword>
<dbReference type="PANTHER" id="PTHR31834:SF9">
    <property type="entry name" value="INITIATION-SPECIFIC ALPHA-1,6-MANNOSYLTRANSFERASE"/>
    <property type="match status" value="1"/>
</dbReference>
<accession>A0A099P1H5</accession>
<evidence type="ECO:0000256" key="1">
    <source>
        <dbReference type="ARBA" id="ARBA00009003"/>
    </source>
</evidence>
<dbReference type="Gene3D" id="3.90.550.20">
    <property type="match status" value="1"/>
</dbReference>
<gene>
    <name evidence="3" type="ORF">JL09_g2648</name>
</gene>
<evidence type="ECO:0000313" key="3">
    <source>
        <dbReference type="EMBL" id="KGK38159.1"/>
    </source>
</evidence>
<dbReference type="eggNOG" id="ENOG502QW2I">
    <property type="taxonomic scope" value="Eukaryota"/>
</dbReference>
<comment type="caution">
    <text evidence="3">The sequence shown here is derived from an EMBL/GenBank/DDBJ whole genome shotgun (WGS) entry which is preliminary data.</text>
</comment>
<dbReference type="InterPro" id="IPR039367">
    <property type="entry name" value="Och1-like"/>
</dbReference>
<name>A0A099P1H5_PICKU</name>
<dbReference type="VEuPathDB" id="FungiDB:C5L36_0B02277"/>
<dbReference type="GO" id="GO:0006487">
    <property type="term" value="P:protein N-linked glycosylation"/>
    <property type="evidence" value="ECO:0007669"/>
    <property type="project" value="TreeGrafter"/>
</dbReference>
<protein>
    <recommendedName>
        <fullName evidence="5">Initiation-specific alpha-1,6-mannosyltransferase</fullName>
    </recommendedName>
</protein>